<dbReference type="AlphaFoldDB" id="A0A542DVT0"/>
<dbReference type="Gene3D" id="1.25.40.380">
    <property type="entry name" value="Protein of unknown function DUF1810"/>
    <property type="match status" value="1"/>
</dbReference>
<dbReference type="Pfam" id="PF08837">
    <property type="entry name" value="DUF1810"/>
    <property type="match status" value="1"/>
</dbReference>
<keyword evidence="2" id="KW-1185">Reference proteome</keyword>
<dbReference type="RefSeq" id="WP_246061002.1">
    <property type="nucleotide sequence ID" value="NZ_BAAAPR010000018.1"/>
</dbReference>
<reference evidence="1 2" key="1">
    <citation type="submission" date="2019-06" db="EMBL/GenBank/DDBJ databases">
        <title>Sequencing the genomes of 1000 actinobacteria strains.</title>
        <authorList>
            <person name="Klenk H.-P."/>
        </authorList>
    </citation>
    <scope>NUCLEOTIDE SEQUENCE [LARGE SCALE GENOMIC DNA]</scope>
    <source>
        <strain evidence="1 2">DSM 18607</strain>
    </source>
</reference>
<dbReference type="EMBL" id="VFMN01000001">
    <property type="protein sequence ID" value="TQJ07198.1"/>
    <property type="molecule type" value="Genomic_DNA"/>
</dbReference>
<comment type="caution">
    <text evidence="1">The sequence shown here is derived from an EMBL/GenBank/DDBJ whole genome shotgun (WGS) entry which is preliminary data.</text>
</comment>
<dbReference type="Proteomes" id="UP000317893">
    <property type="component" value="Unassembled WGS sequence"/>
</dbReference>
<protein>
    <submittedName>
        <fullName evidence="1">Uncharacterized protein (DUF1810 family)</fullName>
    </submittedName>
</protein>
<dbReference type="InterPro" id="IPR014937">
    <property type="entry name" value="DUF1810"/>
</dbReference>
<dbReference type="SUPFAM" id="SSF140736">
    <property type="entry name" value="Rv1873-like"/>
    <property type="match status" value="1"/>
</dbReference>
<gene>
    <name evidence="1" type="ORF">FB458_0252</name>
</gene>
<organism evidence="1 2">
    <name type="scientific">Lapillicoccus jejuensis</name>
    <dbReference type="NCBI Taxonomy" id="402171"/>
    <lineage>
        <taxon>Bacteria</taxon>
        <taxon>Bacillati</taxon>
        <taxon>Actinomycetota</taxon>
        <taxon>Actinomycetes</taxon>
        <taxon>Micrococcales</taxon>
        <taxon>Intrasporangiaceae</taxon>
        <taxon>Lapillicoccus</taxon>
    </lineage>
</organism>
<name>A0A542DVT0_9MICO</name>
<dbReference type="PIRSF" id="PIRSF008546">
    <property type="entry name" value="UCP008546"/>
    <property type="match status" value="1"/>
</dbReference>
<accession>A0A542DVT0</accession>
<dbReference type="InterPro" id="IPR036287">
    <property type="entry name" value="Rv1873-like_sf"/>
</dbReference>
<evidence type="ECO:0000313" key="2">
    <source>
        <dbReference type="Proteomes" id="UP000317893"/>
    </source>
</evidence>
<sequence length="156" mass="16847">MSDLSPDPERFVTAQDEHGTYDAALAELRRGRKTSHWMWFVLPQLLGLGQSAMAQRYGVRGLAEARAYLAHPVLGPRLRECGEALLALGTSDVESVLGGIDAMKLRSSMTLFAHAADGEADVFRAVLDRFFDGDEDEATLALLDGRSGLSGRAATP</sequence>
<evidence type="ECO:0000313" key="1">
    <source>
        <dbReference type="EMBL" id="TQJ07198.1"/>
    </source>
</evidence>
<proteinExistence type="predicted"/>